<reference evidence="11" key="3">
    <citation type="journal article" date="2019" name="BMC Res. Notes">
        <title>Complete genome sequence of the Sulfodiicoccus acidiphilus strain HS-1T, the first crenarchaeon that lacks polB3, isolated from an acidic hot spring in Ohwaku-dani, Hakone, Japan.</title>
        <authorList>
            <person name="Sakai H.D."/>
            <person name="Kurosawa N."/>
        </authorList>
    </citation>
    <scope>NUCLEOTIDE SEQUENCE</scope>
    <source>
        <strain evidence="11">HS-1</strain>
    </source>
</reference>
<dbReference type="HAMAP" id="MF_00307">
    <property type="entry name" value="PfdB"/>
    <property type="match status" value="1"/>
</dbReference>
<comment type="similarity">
    <text evidence="2 9">Belongs to the prefoldin subunit beta family.</text>
</comment>
<dbReference type="PANTHER" id="PTHR21431">
    <property type="entry name" value="PREFOLDIN SUBUNIT 6"/>
    <property type="match status" value="1"/>
</dbReference>
<proteinExistence type="inferred from homology"/>
<keyword evidence="13" id="KW-1185">Reference proteome</keyword>
<reference evidence="12" key="4">
    <citation type="submission" date="2020-09" db="EMBL/GenBank/DDBJ databases">
        <authorList>
            <person name="Sun Q."/>
            <person name="Ohkuma M."/>
        </authorList>
    </citation>
    <scope>NUCLEOTIDE SEQUENCE</scope>
    <source>
        <strain evidence="12">JCM 31740</strain>
    </source>
</reference>
<keyword evidence="5 9" id="KW-0963">Cytoplasm</keyword>
<evidence type="ECO:0000256" key="5">
    <source>
        <dbReference type="ARBA" id="ARBA00022490"/>
    </source>
</evidence>
<evidence type="ECO:0000256" key="2">
    <source>
        <dbReference type="ARBA" id="ARBA00008045"/>
    </source>
</evidence>
<dbReference type="GO" id="GO:0051131">
    <property type="term" value="P:chaperone-mediated protein complex assembly"/>
    <property type="evidence" value="ECO:0007669"/>
    <property type="project" value="TreeGrafter"/>
</dbReference>
<comment type="subcellular location">
    <subcellularLocation>
        <location evidence="1 9">Cytoplasm</location>
    </subcellularLocation>
</comment>
<dbReference type="NCBIfam" id="TIGR02338">
    <property type="entry name" value="gimC_beta"/>
    <property type="match status" value="1"/>
</dbReference>
<accession>A0A348B132</accession>
<sequence>MKKMAERVPPELQAQVVKLQQLQNQLGNLIAEKNVVESELREINRILESLSTLPADSSIYKIVGNLLVKFDKASVEKELTERKEFLEIRSKAYQRQESELRKQYESVQKKVNELVSKYYKPPAGAEKV</sequence>
<evidence type="ECO:0000256" key="1">
    <source>
        <dbReference type="ARBA" id="ARBA00004496"/>
    </source>
</evidence>
<dbReference type="Pfam" id="PF01920">
    <property type="entry name" value="Prefoldin_2"/>
    <property type="match status" value="1"/>
</dbReference>
<dbReference type="EMBL" id="BMQS01000005">
    <property type="protein sequence ID" value="GGT91196.1"/>
    <property type="molecule type" value="Genomic_DNA"/>
</dbReference>
<dbReference type="KEGG" id="sacd:HS1genome_0273"/>
<dbReference type="InterPro" id="IPR012713">
    <property type="entry name" value="PfdB"/>
</dbReference>
<evidence type="ECO:0000256" key="7">
    <source>
        <dbReference type="ARBA" id="ARBA00025077"/>
    </source>
</evidence>
<evidence type="ECO:0000256" key="10">
    <source>
        <dbReference type="SAM" id="Coils"/>
    </source>
</evidence>
<evidence type="ECO:0000313" key="13">
    <source>
        <dbReference type="Proteomes" id="UP000276741"/>
    </source>
</evidence>
<dbReference type="GO" id="GO:0051087">
    <property type="term" value="F:protein-folding chaperone binding"/>
    <property type="evidence" value="ECO:0007669"/>
    <property type="project" value="TreeGrafter"/>
</dbReference>
<dbReference type="InterPro" id="IPR009053">
    <property type="entry name" value="Prefoldin"/>
</dbReference>
<organism evidence="11 13">
    <name type="scientific">Sulfodiicoccus acidiphilus</name>
    <dbReference type="NCBI Taxonomy" id="1670455"/>
    <lineage>
        <taxon>Archaea</taxon>
        <taxon>Thermoproteota</taxon>
        <taxon>Thermoprotei</taxon>
        <taxon>Sulfolobales</taxon>
        <taxon>Sulfolobaceae</taxon>
        <taxon>Sulfodiicoccus</taxon>
    </lineage>
</organism>
<protein>
    <recommendedName>
        <fullName evidence="4 9">Prefoldin subunit beta</fullName>
    </recommendedName>
    <alternativeName>
        <fullName evidence="8 9">GimC subunit beta</fullName>
    </alternativeName>
</protein>
<dbReference type="GO" id="GO:0005737">
    <property type="term" value="C:cytoplasm"/>
    <property type="evidence" value="ECO:0007669"/>
    <property type="project" value="UniProtKB-SubCell"/>
</dbReference>
<comment type="subunit">
    <text evidence="3 9">Heterohexamer of two alpha and four beta subunits.</text>
</comment>
<dbReference type="CDD" id="cd23162">
    <property type="entry name" value="Prefoldin_beta_GimC"/>
    <property type="match status" value="1"/>
</dbReference>
<feature type="coiled-coil region" evidence="10">
    <location>
        <begin position="12"/>
        <end position="39"/>
    </location>
</feature>
<gene>
    <name evidence="9" type="primary">pfdB</name>
    <name evidence="12" type="ORF">GCM10007116_06140</name>
    <name evidence="11" type="ORF">HS1genome_0273</name>
</gene>
<dbReference type="FunFam" id="1.10.287.370:FF:000013">
    <property type="entry name" value="Prefoldin subunit beta"/>
    <property type="match status" value="1"/>
</dbReference>
<evidence type="ECO:0000256" key="6">
    <source>
        <dbReference type="ARBA" id="ARBA00023186"/>
    </source>
</evidence>
<dbReference type="GO" id="GO:0051082">
    <property type="term" value="F:unfolded protein binding"/>
    <property type="evidence" value="ECO:0007669"/>
    <property type="project" value="UniProtKB-UniRule"/>
</dbReference>
<evidence type="ECO:0000256" key="3">
    <source>
        <dbReference type="ARBA" id="ARBA00011716"/>
    </source>
</evidence>
<feature type="coiled-coil region" evidence="10">
    <location>
        <begin position="76"/>
        <end position="117"/>
    </location>
</feature>
<keyword evidence="10" id="KW-0175">Coiled coil</keyword>
<evidence type="ECO:0000256" key="9">
    <source>
        <dbReference type="HAMAP-Rule" id="MF_00307"/>
    </source>
</evidence>
<name>A0A348B132_9CREN</name>
<dbReference type="Proteomes" id="UP000276741">
    <property type="component" value="Chromosome"/>
</dbReference>
<dbReference type="AlphaFoldDB" id="A0A348B132"/>
<dbReference type="GO" id="GO:0006457">
    <property type="term" value="P:protein folding"/>
    <property type="evidence" value="ECO:0007669"/>
    <property type="project" value="UniProtKB-UniRule"/>
</dbReference>
<dbReference type="GO" id="GO:0016272">
    <property type="term" value="C:prefoldin complex"/>
    <property type="evidence" value="ECO:0007669"/>
    <property type="project" value="UniProtKB-UniRule"/>
</dbReference>
<evidence type="ECO:0000313" key="12">
    <source>
        <dbReference type="EMBL" id="GGT91196.1"/>
    </source>
</evidence>
<dbReference type="EMBL" id="AP018553">
    <property type="protein sequence ID" value="BBD71884.1"/>
    <property type="molecule type" value="Genomic_DNA"/>
</dbReference>
<dbReference type="InterPro" id="IPR002777">
    <property type="entry name" value="PFD_beta-like"/>
</dbReference>
<evidence type="ECO:0000313" key="11">
    <source>
        <dbReference type="EMBL" id="BBD71884.1"/>
    </source>
</evidence>
<reference evidence="12" key="1">
    <citation type="journal article" date="2014" name="Int. J. Syst. Evol. Microbiol.">
        <title>Complete genome sequence of Corynebacterium casei LMG S-19264T (=DSM 44701T), isolated from a smear-ripened cheese.</title>
        <authorList>
            <consortium name="US DOE Joint Genome Institute (JGI-PGF)"/>
            <person name="Walter F."/>
            <person name="Albersmeier A."/>
            <person name="Kalinowski J."/>
            <person name="Ruckert C."/>
        </authorList>
    </citation>
    <scope>NUCLEOTIDE SEQUENCE</scope>
    <source>
        <strain evidence="12">JCM 31740</strain>
    </source>
</reference>
<keyword evidence="6 9" id="KW-0143">Chaperone</keyword>
<dbReference type="Proteomes" id="UP000616143">
    <property type="component" value="Unassembled WGS sequence"/>
</dbReference>
<dbReference type="Gene3D" id="1.10.287.370">
    <property type="match status" value="1"/>
</dbReference>
<comment type="function">
    <text evidence="7 9">Molecular chaperone capable of stabilizing a range of proteins. Seems to fulfill an ATP-independent, HSP70-like function in archaeal de novo protein folding.</text>
</comment>
<dbReference type="SUPFAM" id="SSF46579">
    <property type="entry name" value="Prefoldin"/>
    <property type="match status" value="1"/>
</dbReference>
<evidence type="ECO:0000256" key="8">
    <source>
        <dbReference type="ARBA" id="ARBA00033461"/>
    </source>
</evidence>
<dbReference type="PANTHER" id="PTHR21431:SF0">
    <property type="entry name" value="PREFOLDIN SUBUNIT 6"/>
    <property type="match status" value="1"/>
</dbReference>
<evidence type="ECO:0000256" key="4">
    <source>
        <dbReference type="ARBA" id="ARBA00016304"/>
    </source>
</evidence>
<reference evidence="13" key="2">
    <citation type="submission" date="2018-04" db="EMBL/GenBank/DDBJ databases">
        <title>Complete genome sequence of Sulfodiicoccus acidiphilus strain HS-1.</title>
        <authorList>
            <person name="Sakai H.D."/>
            <person name="Kurosawa N."/>
        </authorList>
    </citation>
    <scope>NUCLEOTIDE SEQUENCE [LARGE SCALE GENOMIC DNA]</scope>
    <source>
        <strain evidence="13">HS-1</strain>
    </source>
</reference>